<dbReference type="InterPro" id="IPR013761">
    <property type="entry name" value="SAM/pointed_sf"/>
</dbReference>
<feature type="compositionally biased region" description="Basic and acidic residues" evidence="1">
    <location>
        <begin position="1"/>
        <end position="12"/>
    </location>
</feature>
<evidence type="ECO:0000256" key="1">
    <source>
        <dbReference type="SAM" id="MobiDB-lite"/>
    </source>
</evidence>
<feature type="region of interest" description="Disordered" evidence="1">
    <location>
        <begin position="1"/>
        <end position="24"/>
    </location>
</feature>
<dbReference type="Proteomes" id="UP001439008">
    <property type="component" value="Unassembled WGS sequence"/>
</dbReference>
<dbReference type="Gene3D" id="1.10.150.50">
    <property type="entry name" value="Transcription Factor, Ets-1"/>
    <property type="match status" value="1"/>
</dbReference>
<dbReference type="InterPro" id="IPR012340">
    <property type="entry name" value="NA-bd_OB-fold"/>
</dbReference>
<organism evidence="2 3">
    <name type="scientific">Bonamia ostreae</name>
    <dbReference type="NCBI Taxonomy" id="126728"/>
    <lineage>
        <taxon>Eukaryota</taxon>
        <taxon>Sar</taxon>
        <taxon>Rhizaria</taxon>
        <taxon>Endomyxa</taxon>
        <taxon>Ascetosporea</taxon>
        <taxon>Haplosporida</taxon>
        <taxon>Bonamia</taxon>
    </lineage>
</organism>
<proteinExistence type="predicted"/>
<feature type="compositionally biased region" description="Polar residues" evidence="1">
    <location>
        <begin position="13"/>
        <end position="24"/>
    </location>
</feature>
<reference evidence="2 3" key="1">
    <citation type="journal article" date="2024" name="BMC Biol.">
        <title>Comparative genomics of Ascetosporea gives new insight into the evolutionary basis for animal parasitism in Rhizaria.</title>
        <authorList>
            <person name="Hiltunen Thoren M."/>
            <person name="Onut-Brannstrom I."/>
            <person name="Alfjorden A."/>
            <person name="Peckova H."/>
            <person name="Swords F."/>
            <person name="Hooper C."/>
            <person name="Holzer A.S."/>
            <person name="Bass D."/>
            <person name="Burki F."/>
        </authorList>
    </citation>
    <scope>NUCLEOTIDE SEQUENCE [LARGE SCALE GENOMIC DNA]</scope>
    <source>
        <strain evidence="2">20-A016</strain>
    </source>
</reference>
<protein>
    <submittedName>
        <fullName evidence="2">Uncharacterized protein</fullName>
    </submittedName>
</protein>
<evidence type="ECO:0000313" key="2">
    <source>
        <dbReference type="EMBL" id="MES1918300.1"/>
    </source>
</evidence>
<dbReference type="SUPFAM" id="SSF50249">
    <property type="entry name" value="Nucleic acid-binding proteins"/>
    <property type="match status" value="1"/>
</dbReference>
<keyword evidence="3" id="KW-1185">Reference proteome</keyword>
<gene>
    <name evidence="2" type="ORF">MHBO_000287</name>
</gene>
<evidence type="ECO:0000313" key="3">
    <source>
        <dbReference type="Proteomes" id="UP001439008"/>
    </source>
</evidence>
<accession>A0ABV2AF32</accession>
<comment type="caution">
    <text evidence="2">The sequence shown here is derived from an EMBL/GenBank/DDBJ whole genome shotgun (WGS) entry which is preliminary data.</text>
</comment>
<sequence length="443" mass="51406">MSPFRESSRNEIDQQPQSYSKSQNSDIELIFEELGIGKYLPMFLNEEMEPEDMLLLSPEEQIAFIPKMGPRMRLIDYLCRNSPNDPRVANYKQKRQSANPNRSQKFNAKKFLVGNEVEKCQNVKSQNFLKNTKIAKSEKDNLPNFESLLNPRDFNSRQHNNELISNSIRKDFVYRRNVGSKNQNENCSNPKSSFSFLGQNLLQIESNLIEDFDDLQAPATAISSSRLLDFGGSDILRNESSLGDNGIEESQKNANGQENSVLRNSDIVDEFELTNREKTKSDFGENPNLELKIYEAEYKKPEFGDEMEKKIVGIYYSQKNLVKQKFRAKALFYGKVCFYRKKERYGFGTLNPENDRIFIHNSALISDPTELEEGSEIVFNLCPRLGKVPSFKGNFVFEDEMDEFLEFLKSEREFEKRNMQKTISRLMAVNVRVVSENKNRKFK</sequence>
<dbReference type="EMBL" id="JBDODL010000039">
    <property type="protein sequence ID" value="MES1918300.1"/>
    <property type="molecule type" value="Genomic_DNA"/>
</dbReference>
<name>A0ABV2AF32_9EUKA</name>